<accession>A0A1I8IS82</accession>
<organism evidence="1 2">
    <name type="scientific">Macrostomum lignano</name>
    <dbReference type="NCBI Taxonomy" id="282301"/>
    <lineage>
        <taxon>Eukaryota</taxon>
        <taxon>Metazoa</taxon>
        <taxon>Spiralia</taxon>
        <taxon>Lophotrochozoa</taxon>
        <taxon>Platyhelminthes</taxon>
        <taxon>Rhabditophora</taxon>
        <taxon>Macrostomorpha</taxon>
        <taxon>Macrostomida</taxon>
        <taxon>Macrostomidae</taxon>
        <taxon>Macrostomum</taxon>
    </lineage>
</organism>
<dbReference type="PROSITE" id="PS50254">
    <property type="entry name" value="REL_2"/>
    <property type="match status" value="1"/>
</dbReference>
<sequence length="342" mass="38040">MVSLSLSILEQPARYHRFRYETEIAGGKLGGLLYGRSGSKSCVRLTLRGADPAVCRTVIVIGGTISPDGYPHPFYMHGDSCESGAFQWRRDITAADVGKEIEICLEKVSLVCVPHGGSSGKLQKAIKRREDIQFNPFNKKISEMKYTSRNVRELRLVFQAYYIDLNGKTVPCKGAIAQTEVISDIKFQTKLEIEEAHPSEGYVHAKQQEMWLYFKDALPHTDASQYNAFLDFEGEQIVQCKVLWLKKQLMSITIPSLRGSALPEGSATADRIECSIRIVDLKSDVAAEHEFYLSRSCTLCNSLTEPAHKRSRCSPSNGGQPETEIAVISLPASDSVEVKTEN</sequence>
<dbReference type="GO" id="GO:0003677">
    <property type="term" value="F:DNA binding"/>
    <property type="evidence" value="ECO:0007669"/>
    <property type="project" value="InterPro"/>
</dbReference>
<dbReference type="InterPro" id="IPR037059">
    <property type="entry name" value="RHD_DNA_bind_dom_sf"/>
</dbReference>
<evidence type="ECO:0000313" key="1">
    <source>
        <dbReference type="Proteomes" id="UP000095280"/>
    </source>
</evidence>
<protein>
    <submittedName>
        <fullName evidence="2">RHD domain-containing protein</fullName>
    </submittedName>
</protein>
<dbReference type="InterPro" id="IPR008967">
    <property type="entry name" value="p53-like_TF_DNA-bd_sf"/>
</dbReference>
<dbReference type="GO" id="GO:0003700">
    <property type="term" value="F:DNA-binding transcription factor activity"/>
    <property type="evidence" value="ECO:0007669"/>
    <property type="project" value="InterPro"/>
</dbReference>
<dbReference type="Pfam" id="PF00554">
    <property type="entry name" value="RHD_DNA_bind"/>
    <property type="match status" value="1"/>
</dbReference>
<dbReference type="SUPFAM" id="SSF49417">
    <property type="entry name" value="p53-like transcription factors"/>
    <property type="match status" value="1"/>
</dbReference>
<dbReference type="OrthoDB" id="7881762at2759"/>
<keyword evidence="1" id="KW-1185">Reference proteome</keyword>
<dbReference type="AlphaFoldDB" id="A0A1I8IS82"/>
<dbReference type="InterPro" id="IPR011539">
    <property type="entry name" value="RHD_DNA_bind_dom"/>
</dbReference>
<dbReference type="Gene3D" id="2.60.40.340">
    <property type="entry name" value="Rel homology domain (RHD), DNA-binding domain"/>
    <property type="match status" value="1"/>
</dbReference>
<dbReference type="Proteomes" id="UP000095280">
    <property type="component" value="Unplaced"/>
</dbReference>
<name>A0A1I8IS82_9PLAT</name>
<proteinExistence type="predicted"/>
<evidence type="ECO:0000313" key="2">
    <source>
        <dbReference type="WBParaSite" id="maker-uti_cns_0016272-snap-gene-0.4-mRNA-1"/>
    </source>
</evidence>
<reference evidence="2" key="1">
    <citation type="submission" date="2016-11" db="UniProtKB">
        <authorList>
            <consortium name="WormBaseParasite"/>
        </authorList>
    </citation>
    <scope>IDENTIFICATION</scope>
</reference>
<dbReference type="WBParaSite" id="maker-uti_cns_0016272-snap-gene-0.4-mRNA-1">
    <property type="protein sequence ID" value="maker-uti_cns_0016272-snap-gene-0.4-mRNA-1"/>
    <property type="gene ID" value="maker-uti_cns_0016272-snap-gene-0.4"/>
</dbReference>